<dbReference type="KEGG" id="gso:PH603_11845"/>
<evidence type="ECO:0000313" key="2">
    <source>
        <dbReference type="Proteomes" id="UP001217500"/>
    </source>
</evidence>
<protein>
    <recommendedName>
        <fullName evidence="3">Uracil-DNA glycosylase-like domain-containing protein</fullName>
    </recommendedName>
</protein>
<dbReference type="RefSeq" id="WP_289502739.1">
    <property type="nucleotide sequence ID" value="NZ_CP116805.1"/>
</dbReference>
<gene>
    <name evidence="1" type="ORF">PH603_11845</name>
</gene>
<sequence>MDIGKVDLQVKAREKLKDIQHRTGGILYSGHSTLVKGDIYILGFNPGGAPEDGRPISESIDTMLTNDCNAYLCENWLTSDQGPDAPYSRAPLQQRLKWIADQLGYPLQTICASNLIFVKSRRAGEVPRDLADICWPVHEAILGIVRPKLILAFGNSKTSPFNYLQTPFDCREAVVDHQAAGHGNWKLKRFRAVVKGSPLVVAGLPHLSRYSPCGKEYVADWLRESLEGSFETKAG</sequence>
<reference evidence="1" key="1">
    <citation type="submission" date="2023-01" db="EMBL/GenBank/DDBJ databases">
        <title>The genome sequence of Kordiimonadaceae bacterium 6D33.</title>
        <authorList>
            <person name="Liu Y."/>
        </authorList>
    </citation>
    <scope>NUCLEOTIDE SEQUENCE</scope>
    <source>
        <strain evidence="1">6D33</strain>
    </source>
</reference>
<organism evidence="1 2">
    <name type="scientific">Gimibacter soli</name>
    <dbReference type="NCBI Taxonomy" id="3024400"/>
    <lineage>
        <taxon>Bacteria</taxon>
        <taxon>Pseudomonadati</taxon>
        <taxon>Pseudomonadota</taxon>
        <taxon>Alphaproteobacteria</taxon>
        <taxon>Kordiimonadales</taxon>
        <taxon>Temperatibacteraceae</taxon>
        <taxon>Gimibacter</taxon>
    </lineage>
</organism>
<dbReference type="Proteomes" id="UP001217500">
    <property type="component" value="Chromosome"/>
</dbReference>
<evidence type="ECO:0000313" key="1">
    <source>
        <dbReference type="EMBL" id="WCL53227.1"/>
    </source>
</evidence>
<dbReference type="EMBL" id="CP116805">
    <property type="protein sequence ID" value="WCL53227.1"/>
    <property type="molecule type" value="Genomic_DNA"/>
</dbReference>
<name>A0AAE9XND4_9PROT</name>
<keyword evidence="2" id="KW-1185">Reference proteome</keyword>
<accession>A0AAE9XND4</accession>
<proteinExistence type="predicted"/>
<evidence type="ECO:0008006" key="3">
    <source>
        <dbReference type="Google" id="ProtNLM"/>
    </source>
</evidence>
<dbReference type="AlphaFoldDB" id="A0AAE9XND4"/>